<reference evidence="11" key="1">
    <citation type="journal article" date="2024" name="Gigascience">
        <title>Chromosome-level genome of the poultry shaft louse Menopon gallinae provides insight into the host-switching and adaptive evolution of parasitic lice.</title>
        <authorList>
            <person name="Xu Y."/>
            <person name="Ma L."/>
            <person name="Liu S."/>
            <person name="Liang Y."/>
            <person name="Liu Q."/>
            <person name="He Z."/>
            <person name="Tian L."/>
            <person name="Duan Y."/>
            <person name="Cai W."/>
            <person name="Li H."/>
            <person name="Song F."/>
        </authorList>
    </citation>
    <scope>NUCLEOTIDE SEQUENCE</scope>
    <source>
        <strain evidence="11">Cailab_2023a</strain>
    </source>
</reference>
<comment type="similarity">
    <text evidence="1">Belongs to the protein-tyrosine phosphatase family. Non-receptor class CDC14 subfamily.</text>
</comment>
<dbReference type="EC" id="3.1.3.48" evidence="2"/>
<dbReference type="InterPro" id="IPR029021">
    <property type="entry name" value="Prot-tyrosine_phosphatase-like"/>
</dbReference>
<feature type="transmembrane region" description="Helical" evidence="8">
    <location>
        <begin position="132"/>
        <end position="152"/>
    </location>
</feature>
<gene>
    <name evidence="11" type="ORF">PYX00_004713</name>
</gene>
<dbReference type="SMART" id="SM00195">
    <property type="entry name" value="DSPc"/>
    <property type="match status" value="1"/>
</dbReference>
<keyword evidence="8" id="KW-0472">Membrane</keyword>
<evidence type="ECO:0000259" key="9">
    <source>
        <dbReference type="PROSITE" id="PS50054"/>
    </source>
</evidence>
<keyword evidence="3" id="KW-0132">Cell division</keyword>
<dbReference type="PANTHER" id="PTHR23339">
    <property type="entry name" value="TYROSINE SPECIFIC PROTEIN PHOSPHATASE AND DUAL SPECIFICITY PROTEIN PHOSPHATASE"/>
    <property type="match status" value="1"/>
</dbReference>
<evidence type="ECO:0000256" key="7">
    <source>
        <dbReference type="SAM" id="MobiDB-lite"/>
    </source>
</evidence>
<proteinExistence type="inferred from homology"/>
<evidence type="ECO:0000256" key="5">
    <source>
        <dbReference type="ARBA" id="ARBA00022912"/>
    </source>
</evidence>
<dbReference type="FunFam" id="3.90.190.10:FF:000006">
    <property type="entry name" value="Dual specificity protein phosphatase CDC14B"/>
    <property type="match status" value="1"/>
</dbReference>
<evidence type="ECO:0000256" key="4">
    <source>
        <dbReference type="ARBA" id="ARBA00022801"/>
    </source>
</evidence>
<dbReference type="CDD" id="cd14499">
    <property type="entry name" value="CDC14_C"/>
    <property type="match status" value="1"/>
</dbReference>
<feature type="region of interest" description="Disordered" evidence="7">
    <location>
        <begin position="565"/>
        <end position="619"/>
    </location>
</feature>
<evidence type="ECO:0000256" key="8">
    <source>
        <dbReference type="SAM" id="Phobius"/>
    </source>
</evidence>
<dbReference type="InterPro" id="IPR000340">
    <property type="entry name" value="Dual-sp_phosphatase_cat-dom"/>
</dbReference>
<feature type="domain" description="Tyrosine specific protein phosphatases" evidence="10">
    <location>
        <begin position="293"/>
        <end position="355"/>
    </location>
</feature>
<dbReference type="PROSITE" id="PS00383">
    <property type="entry name" value="TYR_PHOSPHATASE_1"/>
    <property type="match status" value="1"/>
</dbReference>
<dbReference type="EMBL" id="JARGDH010000002">
    <property type="protein sequence ID" value="KAL0277424.1"/>
    <property type="molecule type" value="Genomic_DNA"/>
</dbReference>
<evidence type="ECO:0000256" key="1">
    <source>
        <dbReference type="ARBA" id="ARBA00007315"/>
    </source>
</evidence>
<dbReference type="GO" id="GO:0051301">
    <property type="term" value="P:cell division"/>
    <property type="evidence" value="ECO:0007669"/>
    <property type="project" value="UniProtKB-KW"/>
</dbReference>
<comment type="caution">
    <text evidence="11">The sequence shown here is derived from an EMBL/GenBank/DDBJ whole genome shotgun (WGS) entry which is preliminary data.</text>
</comment>
<dbReference type="InterPro" id="IPR044506">
    <property type="entry name" value="CDC14_C"/>
</dbReference>
<dbReference type="PROSITE" id="PS50056">
    <property type="entry name" value="TYR_PHOSPHATASE_2"/>
    <property type="match status" value="1"/>
</dbReference>
<dbReference type="InterPro" id="IPR016130">
    <property type="entry name" value="Tyr_Pase_AS"/>
</dbReference>
<keyword evidence="8" id="KW-1133">Transmembrane helix</keyword>
<dbReference type="Pfam" id="PF00782">
    <property type="entry name" value="DSPc"/>
    <property type="match status" value="1"/>
</dbReference>
<evidence type="ECO:0000259" key="10">
    <source>
        <dbReference type="PROSITE" id="PS50056"/>
    </source>
</evidence>
<feature type="domain" description="Tyrosine-protein phosphatase" evidence="9">
    <location>
        <begin position="215"/>
        <end position="368"/>
    </location>
</feature>
<dbReference type="InterPro" id="IPR050561">
    <property type="entry name" value="PTP"/>
</dbReference>
<dbReference type="SUPFAM" id="SSF52799">
    <property type="entry name" value="(Phosphotyrosine protein) phosphatases II"/>
    <property type="match status" value="2"/>
</dbReference>
<dbReference type="Gene3D" id="3.90.190.10">
    <property type="entry name" value="Protein tyrosine phosphatase superfamily"/>
    <property type="match status" value="2"/>
</dbReference>
<dbReference type="InterPro" id="IPR029260">
    <property type="entry name" value="DSPn"/>
</dbReference>
<dbReference type="InterPro" id="IPR020422">
    <property type="entry name" value="TYR_PHOSPHATASE_DUAL_dom"/>
</dbReference>
<dbReference type="Pfam" id="PF14671">
    <property type="entry name" value="DSPn"/>
    <property type="match status" value="2"/>
</dbReference>
<dbReference type="PROSITE" id="PS50054">
    <property type="entry name" value="TYR_PHOSPHATASE_DUAL"/>
    <property type="match status" value="1"/>
</dbReference>
<name>A0AAW2I599_9NEOP</name>
<organism evidence="11">
    <name type="scientific">Menopon gallinae</name>
    <name type="common">poultry shaft louse</name>
    <dbReference type="NCBI Taxonomy" id="328185"/>
    <lineage>
        <taxon>Eukaryota</taxon>
        <taxon>Metazoa</taxon>
        <taxon>Ecdysozoa</taxon>
        <taxon>Arthropoda</taxon>
        <taxon>Hexapoda</taxon>
        <taxon>Insecta</taxon>
        <taxon>Pterygota</taxon>
        <taxon>Neoptera</taxon>
        <taxon>Paraneoptera</taxon>
        <taxon>Psocodea</taxon>
        <taxon>Troctomorpha</taxon>
        <taxon>Phthiraptera</taxon>
        <taxon>Amblycera</taxon>
        <taxon>Menoponidae</taxon>
        <taxon>Menopon</taxon>
    </lineage>
</organism>
<sequence>METLYENPNFLSVCEFLPNHLYFVTVQNINNGGSCEAVISHTDDLHFFTTDTELIYHNFYGDFGPLNITCLYKFCKKLTNKLAAYAGDAFFEKFTSSRFGRQDIIDKLQEKFVRKKVVVYYTSTNNEKRANAAFLISSFALLYLGFSPRMAYKALQPHRMRYRAFQDASVGLSPYKINLKDCLDALHKASAFGFFNFCDFNVNECSYYENTEHGDMNWIVPQKFLAFPAPVEEKSDYYHHPNFYIEYFLCNNVTDVIRLNQRTYDAKCFTLFNIRHHDLLMQDGADPPDAILKRFMNIAESATGAIAVHCKAGLGRTGTLIGAYLLKHYRMTPKEAIAWIRICRPGSVIGHQQSWLENQKDILWHQGNEWRYKMYGKTEIVPFLPCGIYSFQSPKKEYPGLRELLVNLTKRSRYRFVVKNQSKSSKTKLHQMVRTVLGSGKYVKEKNKDKEQRRVVSAATSVQASEEPKMITQYNSYDSTIVPPLREAESSKNLHYLKPPPIAVNESASECPQHGAMRTAPKNRQEQPEHYNPNFYYPHEGKQTAMYSNPNSFCTHVHGYSESEYSQNNYSEGKYFPNPKQEAPAQNPQLVSRSRPERPTFQLDRPSKNPIGKYIDKNWKQNNAPGANYYKSYNEINNPQNHQEDVCAFDTRAGSVPHYNRFNRPNPNYNSFQERELYSSDYHSNEGKTSSKQRLTNSIRSTHGFLLSPEDLQSWMETFDGKCGETQEDVRNEPRKSKMTNL</sequence>
<keyword evidence="8" id="KW-0812">Transmembrane</keyword>
<dbReference type="GO" id="GO:0004725">
    <property type="term" value="F:protein tyrosine phosphatase activity"/>
    <property type="evidence" value="ECO:0007669"/>
    <property type="project" value="UniProtKB-EC"/>
</dbReference>
<keyword evidence="5" id="KW-0904">Protein phosphatase</keyword>
<dbReference type="CDD" id="cd17657">
    <property type="entry name" value="CDC14_N"/>
    <property type="match status" value="1"/>
</dbReference>
<keyword evidence="4" id="KW-0378">Hydrolase</keyword>
<protein>
    <recommendedName>
        <fullName evidence="2">protein-tyrosine-phosphatase</fullName>
        <ecNumber evidence="2">3.1.3.48</ecNumber>
    </recommendedName>
</protein>
<evidence type="ECO:0000256" key="3">
    <source>
        <dbReference type="ARBA" id="ARBA00022618"/>
    </source>
</evidence>
<dbReference type="AlphaFoldDB" id="A0AAW2I599"/>
<evidence type="ECO:0000256" key="6">
    <source>
        <dbReference type="ARBA" id="ARBA00023306"/>
    </source>
</evidence>
<dbReference type="InterPro" id="IPR000387">
    <property type="entry name" value="Tyr_Pase_dom"/>
</dbReference>
<keyword evidence="6" id="KW-0131">Cell cycle</keyword>
<accession>A0AAW2I599</accession>
<evidence type="ECO:0000313" key="11">
    <source>
        <dbReference type="EMBL" id="KAL0277424.1"/>
    </source>
</evidence>
<evidence type="ECO:0000256" key="2">
    <source>
        <dbReference type="ARBA" id="ARBA00013064"/>
    </source>
</evidence>